<dbReference type="PANTHER" id="PTHR31646:SF1">
    <property type="entry name" value="ALPHA-1,2-MANNOSYLTRANSFERASE MNN2"/>
    <property type="match status" value="1"/>
</dbReference>
<keyword evidence="8" id="KW-0333">Golgi apparatus</keyword>
<comment type="caution">
    <text evidence="10">The sequence shown here is derived from an EMBL/GenBank/DDBJ whole genome shotgun (WGS) entry which is preliminary data.</text>
</comment>
<dbReference type="Gene3D" id="3.90.550.10">
    <property type="entry name" value="Spore Coat Polysaccharide Biosynthesis Protein SpsA, Chain A"/>
    <property type="match status" value="1"/>
</dbReference>
<comment type="similarity">
    <text evidence="3">Belongs to the MNN1/MNT family.</text>
</comment>
<reference evidence="10" key="1">
    <citation type="journal article" date="2023" name="Mol. Phylogenet. Evol.">
        <title>Genome-scale phylogeny and comparative genomics of the fungal order Sordariales.</title>
        <authorList>
            <person name="Hensen N."/>
            <person name="Bonometti L."/>
            <person name="Westerberg I."/>
            <person name="Brannstrom I.O."/>
            <person name="Guillou S."/>
            <person name="Cros-Aarteil S."/>
            <person name="Calhoun S."/>
            <person name="Haridas S."/>
            <person name="Kuo A."/>
            <person name="Mondo S."/>
            <person name="Pangilinan J."/>
            <person name="Riley R."/>
            <person name="LaButti K."/>
            <person name="Andreopoulos B."/>
            <person name="Lipzen A."/>
            <person name="Chen C."/>
            <person name="Yan M."/>
            <person name="Daum C."/>
            <person name="Ng V."/>
            <person name="Clum A."/>
            <person name="Steindorff A."/>
            <person name="Ohm R.A."/>
            <person name="Martin F."/>
            <person name="Silar P."/>
            <person name="Natvig D.O."/>
            <person name="Lalanne C."/>
            <person name="Gautier V."/>
            <person name="Ament-Velasquez S.L."/>
            <person name="Kruys A."/>
            <person name="Hutchinson M.I."/>
            <person name="Powell A.J."/>
            <person name="Barry K."/>
            <person name="Miller A.N."/>
            <person name="Grigoriev I.V."/>
            <person name="Debuchy R."/>
            <person name="Gladieux P."/>
            <person name="Hiltunen Thoren M."/>
            <person name="Johannesson H."/>
        </authorList>
    </citation>
    <scope>NUCLEOTIDE SEQUENCE</scope>
    <source>
        <strain evidence="10">CBS 333.67</strain>
    </source>
</reference>
<dbReference type="Proteomes" id="UP001273166">
    <property type="component" value="Unassembled WGS sequence"/>
</dbReference>
<reference evidence="10" key="2">
    <citation type="submission" date="2023-06" db="EMBL/GenBank/DDBJ databases">
        <authorList>
            <consortium name="Lawrence Berkeley National Laboratory"/>
            <person name="Mondo S.J."/>
            <person name="Hensen N."/>
            <person name="Bonometti L."/>
            <person name="Westerberg I."/>
            <person name="Brannstrom I.O."/>
            <person name="Guillou S."/>
            <person name="Cros-Aarteil S."/>
            <person name="Calhoun S."/>
            <person name="Haridas S."/>
            <person name="Kuo A."/>
            <person name="Pangilinan J."/>
            <person name="Riley R."/>
            <person name="Labutti K."/>
            <person name="Andreopoulos B."/>
            <person name="Lipzen A."/>
            <person name="Chen C."/>
            <person name="Yanf M."/>
            <person name="Daum C."/>
            <person name="Ng V."/>
            <person name="Clum A."/>
            <person name="Steindorff A."/>
            <person name="Ohm R."/>
            <person name="Martin F."/>
            <person name="Silar P."/>
            <person name="Natvig D."/>
            <person name="Lalanne C."/>
            <person name="Gautier V."/>
            <person name="Ament-Velasquez S.L."/>
            <person name="Kruys A."/>
            <person name="Hutchinson M.I."/>
            <person name="Powell A.J."/>
            <person name="Barry K."/>
            <person name="Miller A.N."/>
            <person name="Grigoriev I.V."/>
            <person name="Debuchy R."/>
            <person name="Gladieux P."/>
            <person name="Thoren M.H."/>
            <person name="Johannesson H."/>
        </authorList>
    </citation>
    <scope>NUCLEOTIDE SEQUENCE</scope>
    <source>
        <strain evidence="10">CBS 333.67</strain>
    </source>
</reference>
<evidence type="ECO:0000256" key="5">
    <source>
        <dbReference type="ARBA" id="ARBA00022692"/>
    </source>
</evidence>
<dbReference type="PANTHER" id="PTHR31646">
    <property type="entry name" value="ALPHA-1,2-MANNOSYLTRANSFERASE MNN2"/>
    <property type="match status" value="1"/>
</dbReference>
<comment type="pathway">
    <text evidence="2">Protein modification; protein glycosylation.</text>
</comment>
<dbReference type="GO" id="GO:0000139">
    <property type="term" value="C:Golgi membrane"/>
    <property type="evidence" value="ECO:0007669"/>
    <property type="project" value="UniProtKB-SubCell"/>
</dbReference>
<evidence type="ECO:0000256" key="4">
    <source>
        <dbReference type="ARBA" id="ARBA00022679"/>
    </source>
</evidence>
<evidence type="ECO:0000256" key="1">
    <source>
        <dbReference type="ARBA" id="ARBA00004323"/>
    </source>
</evidence>
<name>A0AAJ0GPP2_9PEZI</name>
<dbReference type="InterPro" id="IPR022751">
    <property type="entry name" value="Alpha_mannosyltransferase"/>
</dbReference>
<evidence type="ECO:0000313" key="10">
    <source>
        <dbReference type="EMBL" id="KAK3303806.1"/>
    </source>
</evidence>
<keyword evidence="6" id="KW-0735">Signal-anchor</keyword>
<dbReference type="GO" id="GO:0000026">
    <property type="term" value="F:alpha-1,2-mannosyltransferase activity"/>
    <property type="evidence" value="ECO:0007669"/>
    <property type="project" value="TreeGrafter"/>
</dbReference>
<proteinExistence type="inferred from homology"/>
<evidence type="ECO:0000256" key="6">
    <source>
        <dbReference type="ARBA" id="ARBA00022968"/>
    </source>
</evidence>
<keyword evidence="4" id="KW-0808">Transferase</keyword>
<evidence type="ECO:0000256" key="2">
    <source>
        <dbReference type="ARBA" id="ARBA00004922"/>
    </source>
</evidence>
<dbReference type="InterPro" id="IPR029044">
    <property type="entry name" value="Nucleotide-diphossugar_trans"/>
</dbReference>
<dbReference type="GO" id="GO:0046354">
    <property type="term" value="P:mannan biosynthetic process"/>
    <property type="evidence" value="ECO:0007669"/>
    <property type="project" value="TreeGrafter"/>
</dbReference>
<keyword evidence="9" id="KW-0472">Membrane</keyword>
<dbReference type="RefSeq" id="XP_062719586.1">
    <property type="nucleotide sequence ID" value="XM_062863620.1"/>
</dbReference>
<keyword evidence="5" id="KW-0812">Transmembrane</keyword>
<organism evidence="10 11">
    <name type="scientific">Chaetomium strumarium</name>
    <dbReference type="NCBI Taxonomy" id="1170767"/>
    <lineage>
        <taxon>Eukaryota</taxon>
        <taxon>Fungi</taxon>
        <taxon>Dikarya</taxon>
        <taxon>Ascomycota</taxon>
        <taxon>Pezizomycotina</taxon>
        <taxon>Sordariomycetes</taxon>
        <taxon>Sordariomycetidae</taxon>
        <taxon>Sordariales</taxon>
        <taxon>Chaetomiaceae</taxon>
        <taxon>Chaetomium</taxon>
    </lineage>
</organism>
<keyword evidence="11" id="KW-1185">Reference proteome</keyword>
<accession>A0AAJ0GPP2</accession>
<dbReference type="EMBL" id="JAUDZG010000006">
    <property type="protein sequence ID" value="KAK3303806.1"/>
    <property type="molecule type" value="Genomic_DNA"/>
</dbReference>
<dbReference type="Pfam" id="PF11051">
    <property type="entry name" value="Mannosyl_trans3"/>
    <property type="match status" value="2"/>
</dbReference>
<evidence type="ECO:0000256" key="7">
    <source>
        <dbReference type="ARBA" id="ARBA00022989"/>
    </source>
</evidence>
<evidence type="ECO:0000256" key="8">
    <source>
        <dbReference type="ARBA" id="ARBA00023034"/>
    </source>
</evidence>
<gene>
    <name evidence="10" type="ORF">B0T15DRAFT_285007</name>
</gene>
<evidence type="ECO:0000256" key="3">
    <source>
        <dbReference type="ARBA" id="ARBA00009105"/>
    </source>
</evidence>
<dbReference type="SUPFAM" id="SSF53448">
    <property type="entry name" value="Nucleotide-diphospho-sugar transferases"/>
    <property type="match status" value="1"/>
</dbReference>
<keyword evidence="7" id="KW-1133">Transmembrane helix</keyword>
<comment type="subcellular location">
    <subcellularLocation>
        <location evidence="1">Golgi apparatus membrane</location>
        <topology evidence="1">Single-pass type II membrane protein</topology>
    </subcellularLocation>
</comment>
<dbReference type="AlphaFoldDB" id="A0AAJ0GPP2"/>
<evidence type="ECO:0000313" key="11">
    <source>
        <dbReference type="Proteomes" id="UP001273166"/>
    </source>
</evidence>
<dbReference type="GeneID" id="87882449"/>
<sequence length="486" mass="55828">MALRRIPRILILLAGITSILLITALYSHDFGASSWSRVVESFTHSDSVHGNPEAAEGFDLAHRLPSAESFRGRHLEKVLALPGLSISETRRTCNWTSDQKVNFMFGADQEWNVKERPSSEIDFRRRQWQDFVRNSPSYQDVASRFSGRGIVVLAGNGDTLMRTKVLLRALRRLNSTVPVEVHYYGDEMDDGKKQQLTDIYANTVFNDLASTDNVMHPGFHTNLINYQLKTAAIVNSRWAEILLLDSDNIPVIDPAELFDSPTYKEYRTVFWPDMARTRPPNPAWAITNTLCRMDEFELESGQLLVDKARFWHHVQLAAFMNNDRDRYYDGFLLGDKDTFRFAWHALKTRYGKPRRWLTSVGTVYEGRSYCGNSFAQHHPDDGRIAFLHGGTLKTMSRAVMRWNRDVRGGVFRYYKRAPNDQDPAAVNDIGILWIQNEQIPDLPKDNPAQWCTDMPDVEARELDEVLPGFEEVFRELGGYWPLDKDA</sequence>
<evidence type="ECO:0000256" key="9">
    <source>
        <dbReference type="ARBA" id="ARBA00023136"/>
    </source>
</evidence>
<protein>
    <submittedName>
        <fullName evidence="10">Glycosyltransferase family 71 protein</fullName>
    </submittedName>
</protein>